<evidence type="ECO:0000313" key="4">
    <source>
        <dbReference type="EMBL" id="RNL79548.1"/>
    </source>
</evidence>
<dbReference type="PANTHER" id="PTHR37042:SF4">
    <property type="entry name" value="OUTER MEMBRANE PROTEIN RV1973"/>
    <property type="match status" value="1"/>
</dbReference>
<dbReference type="Proteomes" id="UP000277094">
    <property type="component" value="Unassembled WGS sequence"/>
</dbReference>
<keyword evidence="3" id="KW-0812">Transmembrane</keyword>
<keyword evidence="5" id="KW-1185">Reference proteome</keyword>
<dbReference type="RefSeq" id="WP_123234050.1">
    <property type="nucleotide sequence ID" value="NZ_RJSG01000002.1"/>
</dbReference>
<accession>A0A3N0DVC6</accession>
<dbReference type="EMBL" id="RJSG01000002">
    <property type="protein sequence ID" value="RNL79548.1"/>
    <property type="molecule type" value="Genomic_DNA"/>
</dbReference>
<dbReference type="PANTHER" id="PTHR37042">
    <property type="entry name" value="OUTER MEMBRANE PROTEIN RV1973"/>
    <property type="match status" value="1"/>
</dbReference>
<feature type="transmembrane region" description="Helical" evidence="3">
    <location>
        <begin position="25"/>
        <end position="47"/>
    </location>
</feature>
<proteinExistence type="predicted"/>
<evidence type="ECO:0000256" key="1">
    <source>
        <dbReference type="ARBA" id="ARBA00004370"/>
    </source>
</evidence>
<comment type="caution">
    <text evidence="4">The sequence shown here is derived from an EMBL/GenBank/DDBJ whole genome shotgun (WGS) entry which is preliminary data.</text>
</comment>
<evidence type="ECO:0000256" key="3">
    <source>
        <dbReference type="SAM" id="Phobius"/>
    </source>
</evidence>
<name>A0A3N0DVC6_9ACTN</name>
<dbReference type="OrthoDB" id="3395172at2"/>
<sequence length="195" mass="21033">MTDTDQSAAAPNRGRTALGAVSTRLVVAVLTGVLAIAFLTVAGLRIVHPESLNHGRAEATRAADREDAVTAAARKATLAFLDVDYRDMDPRVKKVLDLSTGTFKKQYSDTSVNLTAAARQGQAVSSGSIKYIGITDQDADAAVVFVAADSTVTNLAMQKAKAKHQKVDDKRYYRFQLNFTKVGGRWLLNDLQFVS</sequence>
<evidence type="ECO:0000256" key="2">
    <source>
        <dbReference type="ARBA" id="ARBA00023136"/>
    </source>
</evidence>
<keyword evidence="3" id="KW-1133">Transmembrane helix</keyword>
<protein>
    <recommendedName>
        <fullName evidence="6">Mce-associated membrane protein</fullName>
    </recommendedName>
</protein>
<gene>
    <name evidence="4" type="ORF">EFL95_11250</name>
</gene>
<evidence type="ECO:0000313" key="5">
    <source>
        <dbReference type="Proteomes" id="UP000277094"/>
    </source>
</evidence>
<reference evidence="4 5" key="1">
    <citation type="submission" date="2018-11" db="EMBL/GenBank/DDBJ databases">
        <authorList>
            <person name="Li F."/>
        </authorList>
    </citation>
    <scope>NUCLEOTIDE SEQUENCE [LARGE SCALE GENOMIC DNA]</scope>
    <source>
        <strain evidence="4 5">KIS18-7</strain>
    </source>
</reference>
<organism evidence="4 5">
    <name type="scientific">Nocardioides marmorisolisilvae</name>
    <dbReference type="NCBI Taxonomy" id="1542737"/>
    <lineage>
        <taxon>Bacteria</taxon>
        <taxon>Bacillati</taxon>
        <taxon>Actinomycetota</taxon>
        <taxon>Actinomycetes</taxon>
        <taxon>Propionibacteriales</taxon>
        <taxon>Nocardioidaceae</taxon>
        <taxon>Nocardioides</taxon>
    </lineage>
</organism>
<evidence type="ECO:0008006" key="6">
    <source>
        <dbReference type="Google" id="ProtNLM"/>
    </source>
</evidence>
<comment type="subcellular location">
    <subcellularLocation>
        <location evidence="1">Membrane</location>
    </subcellularLocation>
</comment>
<dbReference type="AlphaFoldDB" id="A0A3N0DVC6"/>
<keyword evidence="2 3" id="KW-0472">Membrane</keyword>
<dbReference type="GO" id="GO:0016020">
    <property type="term" value="C:membrane"/>
    <property type="evidence" value="ECO:0007669"/>
    <property type="project" value="UniProtKB-SubCell"/>
</dbReference>